<evidence type="ECO:0000313" key="1">
    <source>
        <dbReference type="Proteomes" id="UP000050741"/>
    </source>
</evidence>
<sequence length="104" mass="12267">MVRFNTLVETKELGRLSTPKGKLSLFYALELARNYQLINREITRKKFRYLLETEKKQRSLAFGLMEAMGIDGAERAYGVDHLEAVQAFWDKEYPETFRIIAFER</sequence>
<reference evidence="2" key="3">
    <citation type="submission" date="2016-06" db="UniProtKB">
        <authorList>
            <consortium name="WormBaseParasite"/>
        </authorList>
    </citation>
    <scope>IDENTIFICATION</scope>
</reference>
<keyword evidence="1" id="KW-1185">Reference proteome</keyword>
<evidence type="ECO:0000313" key="2">
    <source>
        <dbReference type="WBParaSite" id="GPLIN_000517100"/>
    </source>
</evidence>
<proteinExistence type="predicted"/>
<dbReference type="Proteomes" id="UP000050741">
    <property type="component" value="Unassembled WGS sequence"/>
</dbReference>
<name>A0A183BX32_GLOPA</name>
<organism evidence="1 2">
    <name type="scientific">Globodera pallida</name>
    <name type="common">Potato cyst nematode worm</name>
    <name type="synonym">Heterodera pallida</name>
    <dbReference type="NCBI Taxonomy" id="36090"/>
    <lineage>
        <taxon>Eukaryota</taxon>
        <taxon>Metazoa</taxon>
        <taxon>Ecdysozoa</taxon>
        <taxon>Nematoda</taxon>
        <taxon>Chromadorea</taxon>
        <taxon>Rhabditida</taxon>
        <taxon>Tylenchina</taxon>
        <taxon>Tylenchomorpha</taxon>
        <taxon>Tylenchoidea</taxon>
        <taxon>Heteroderidae</taxon>
        <taxon>Heteroderinae</taxon>
        <taxon>Globodera</taxon>
    </lineage>
</organism>
<reference evidence="1" key="2">
    <citation type="submission" date="2014-05" db="EMBL/GenBank/DDBJ databases">
        <title>The genome and life-stage specific transcriptomes of Globodera pallida elucidate key aspects of plant parasitism by a cyst nematode.</title>
        <authorList>
            <person name="Cotton J.A."/>
            <person name="Lilley C.J."/>
            <person name="Jones L.M."/>
            <person name="Kikuchi T."/>
            <person name="Reid A.J."/>
            <person name="Thorpe P."/>
            <person name="Tsai I.J."/>
            <person name="Beasley H."/>
            <person name="Blok V."/>
            <person name="Cock P.J.A."/>
            <person name="Van den Akker S.E."/>
            <person name="Holroyd N."/>
            <person name="Hunt M."/>
            <person name="Mantelin S."/>
            <person name="Naghra H."/>
            <person name="Pain A."/>
            <person name="Palomares-Rius J.E."/>
            <person name="Zarowiecki M."/>
            <person name="Berriman M."/>
            <person name="Jones J.T."/>
            <person name="Urwin P.E."/>
        </authorList>
    </citation>
    <scope>NUCLEOTIDE SEQUENCE [LARGE SCALE GENOMIC DNA]</scope>
    <source>
        <strain evidence="1">Lindley</strain>
    </source>
</reference>
<reference evidence="1" key="1">
    <citation type="submission" date="2013-12" db="EMBL/GenBank/DDBJ databases">
        <authorList>
            <person name="Aslett M."/>
        </authorList>
    </citation>
    <scope>NUCLEOTIDE SEQUENCE [LARGE SCALE GENOMIC DNA]</scope>
    <source>
        <strain evidence="1">Lindley</strain>
    </source>
</reference>
<dbReference type="WBParaSite" id="GPLIN_000517100">
    <property type="protein sequence ID" value="GPLIN_000517100"/>
    <property type="gene ID" value="GPLIN_000517100"/>
</dbReference>
<dbReference type="AlphaFoldDB" id="A0A183BX32"/>
<accession>A0A183BX32</accession>
<protein>
    <submittedName>
        <fullName evidence="2">Integrase</fullName>
    </submittedName>
</protein>